<dbReference type="EMBL" id="CAKKNF020000065">
    <property type="protein sequence ID" value="CAH0748603.1"/>
    <property type="molecule type" value="Genomic_DNA"/>
</dbReference>
<protein>
    <submittedName>
        <fullName evidence="1">Uncharacterized protein</fullName>
    </submittedName>
</protein>
<dbReference type="AlphaFoldDB" id="A0AAI8UU53"/>
<sequence>MCSRIEKRQREAGEDLAVSHILAGNSESLAWGATCGRHLYIPLLLLRFVDPQVAAEPCGRCTVCLTPGEHIELGGLAVVVKQLIRRTSHIKDKRKACILTLAKFLSAASCDFAKRNHLEDYPERSIFRRYDIQLILQMITLLIANGSLKARIDIDPQSFAALDLIFME</sequence>
<proteinExistence type="predicted"/>
<evidence type="ECO:0000313" key="1">
    <source>
        <dbReference type="EMBL" id="CAH0748603.1"/>
    </source>
</evidence>
<comment type="caution">
    <text evidence="1">The sequence shown here is derived from an EMBL/GenBank/DDBJ whole genome shotgun (WGS) entry which is preliminary data.</text>
</comment>
<keyword evidence="2" id="KW-1185">Reference proteome</keyword>
<gene>
    <name evidence="1" type="ORF">BEMITA_LOCUS195</name>
</gene>
<dbReference type="Proteomes" id="UP001152759">
    <property type="component" value="Unassembled WGS sequence"/>
</dbReference>
<organism evidence="1 2">
    <name type="scientific">Bemisia tabaci</name>
    <name type="common">Sweetpotato whitefly</name>
    <name type="synonym">Aleurodes tabaci</name>
    <dbReference type="NCBI Taxonomy" id="7038"/>
    <lineage>
        <taxon>Eukaryota</taxon>
        <taxon>Metazoa</taxon>
        <taxon>Ecdysozoa</taxon>
        <taxon>Arthropoda</taxon>
        <taxon>Hexapoda</taxon>
        <taxon>Insecta</taxon>
        <taxon>Pterygota</taxon>
        <taxon>Neoptera</taxon>
        <taxon>Paraneoptera</taxon>
        <taxon>Hemiptera</taxon>
        <taxon>Sternorrhyncha</taxon>
        <taxon>Aleyrodoidea</taxon>
        <taxon>Aleyrodidae</taxon>
        <taxon>Aleyrodinae</taxon>
        <taxon>Bemisia</taxon>
    </lineage>
</organism>
<reference evidence="1" key="1">
    <citation type="submission" date="2021-12" db="EMBL/GenBank/DDBJ databases">
        <authorList>
            <person name="King R."/>
        </authorList>
    </citation>
    <scope>NUCLEOTIDE SEQUENCE</scope>
</reference>
<accession>A0AAI8UU53</accession>
<evidence type="ECO:0000313" key="2">
    <source>
        <dbReference type="Proteomes" id="UP001152759"/>
    </source>
</evidence>
<name>A0AAI8UU53_BEMTA</name>